<dbReference type="InterPro" id="IPR000843">
    <property type="entry name" value="HTH_LacI"/>
</dbReference>
<dbReference type="PROSITE" id="PS50932">
    <property type="entry name" value="HTH_LACI_2"/>
    <property type="match status" value="1"/>
</dbReference>
<dbReference type="SUPFAM" id="SSF53822">
    <property type="entry name" value="Periplasmic binding protein-like I"/>
    <property type="match status" value="1"/>
</dbReference>
<dbReference type="RefSeq" id="WP_203701901.1">
    <property type="nucleotide sequence ID" value="NZ_BAAALU010000012.1"/>
</dbReference>
<evidence type="ECO:0000259" key="4">
    <source>
        <dbReference type="PROSITE" id="PS50932"/>
    </source>
</evidence>
<protein>
    <submittedName>
        <fullName evidence="5">LacI family transcriptional regulator</fullName>
    </submittedName>
</protein>
<sequence>MPPRPRIADVADIAGVSRTTVSHALSGRRPVSDEAKAKVIAAVKELDYRANQLAVNLRLQRTQTIAFVMPDITNPFYPMVARGVQDTIRDAGYQVVVCSTDGDPVREAAFLSDMVSRAVDGLIIDLFRTPAHAVEALVGKHTPAVMLGPMKAPPIGDRVHGDDRVSVAEATRHLLRSGRTRIAFAGGPPGIGPGGIRQSGYEDALLGAGVAVDRKLVISADYTRDGVRVAVEAALADGLDVDGIVCANDLGAIGALDALRAHGRSVPDDVAVIGFDDIDAAALVHPALTTIDNRAYEKGTVCGRLLLQRISGELDGPFRDIIVPGSLVVRDSA</sequence>
<dbReference type="Pfam" id="PF13377">
    <property type="entry name" value="Peripla_BP_3"/>
    <property type="match status" value="1"/>
</dbReference>
<keyword evidence="1" id="KW-0805">Transcription regulation</keyword>
<dbReference type="PANTHER" id="PTHR30146">
    <property type="entry name" value="LACI-RELATED TRANSCRIPTIONAL REPRESSOR"/>
    <property type="match status" value="1"/>
</dbReference>
<evidence type="ECO:0000313" key="5">
    <source>
        <dbReference type="EMBL" id="GIF56099.1"/>
    </source>
</evidence>
<gene>
    <name evidence="5" type="primary">purR8</name>
    <name evidence="5" type="ORF">Air01nite_21940</name>
</gene>
<dbReference type="Pfam" id="PF00356">
    <property type="entry name" value="LacI"/>
    <property type="match status" value="1"/>
</dbReference>
<name>A0ABQ4BZZ3_9ACTN</name>
<accession>A0ABQ4BZZ3</accession>
<keyword evidence="3" id="KW-0804">Transcription</keyword>
<feature type="domain" description="HTH lacI-type" evidence="4">
    <location>
        <begin position="5"/>
        <end position="59"/>
    </location>
</feature>
<dbReference type="Gene3D" id="3.40.50.2300">
    <property type="match status" value="2"/>
</dbReference>
<evidence type="ECO:0000256" key="3">
    <source>
        <dbReference type="ARBA" id="ARBA00023163"/>
    </source>
</evidence>
<dbReference type="InterPro" id="IPR028082">
    <property type="entry name" value="Peripla_BP_I"/>
</dbReference>
<dbReference type="InterPro" id="IPR010982">
    <property type="entry name" value="Lambda_DNA-bd_dom_sf"/>
</dbReference>
<evidence type="ECO:0000256" key="1">
    <source>
        <dbReference type="ARBA" id="ARBA00023015"/>
    </source>
</evidence>
<dbReference type="Gene3D" id="1.10.260.40">
    <property type="entry name" value="lambda repressor-like DNA-binding domains"/>
    <property type="match status" value="1"/>
</dbReference>
<dbReference type="PANTHER" id="PTHR30146:SF109">
    <property type="entry name" value="HTH-TYPE TRANSCRIPTIONAL REGULATOR GALS"/>
    <property type="match status" value="1"/>
</dbReference>
<dbReference type="EMBL" id="BONC01000012">
    <property type="protein sequence ID" value="GIF56099.1"/>
    <property type="molecule type" value="Genomic_DNA"/>
</dbReference>
<dbReference type="PROSITE" id="PS00356">
    <property type="entry name" value="HTH_LACI_1"/>
    <property type="match status" value="1"/>
</dbReference>
<evidence type="ECO:0000256" key="2">
    <source>
        <dbReference type="ARBA" id="ARBA00023125"/>
    </source>
</evidence>
<keyword evidence="6" id="KW-1185">Reference proteome</keyword>
<comment type="caution">
    <text evidence="5">The sequence shown here is derived from an EMBL/GenBank/DDBJ whole genome shotgun (WGS) entry which is preliminary data.</text>
</comment>
<proteinExistence type="predicted"/>
<dbReference type="InterPro" id="IPR046335">
    <property type="entry name" value="LacI/GalR-like_sensor"/>
</dbReference>
<organism evidence="5 6">
    <name type="scientific">Asanoa iriomotensis</name>
    <dbReference type="NCBI Taxonomy" id="234613"/>
    <lineage>
        <taxon>Bacteria</taxon>
        <taxon>Bacillati</taxon>
        <taxon>Actinomycetota</taxon>
        <taxon>Actinomycetes</taxon>
        <taxon>Micromonosporales</taxon>
        <taxon>Micromonosporaceae</taxon>
        <taxon>Asanoa</taxon>
    </lineage>
</organism>
<keyword evidence="2" id="KW-0238">DNA-binding</keyword>
<dbReference type="Proteomes" id="UP000624325">
    <property type="component" value="Unassembled WGS sequence"/>
</dbReference>
<dbReference type="SMART" id="SM00354">
    <property type="entry name" value="HTH_LACI"/>
    <property type="match status" value="1"/>
</dbReference>
<evidence type="ECO:0000313" key="6">
    <source>
        <dbReference type="Proteomes" id="UP000624325"/>
    </source>
</evidence>
<reference evidence="5 6" key="1">
    <citation type="submission" date="2021-01" db="EMBL/GenBank/DDBJ databases">
        <title>Whole genome shotgun sequence of Asanoa iriomotensis NBRC 100142.</title>
        <authorList>
            <person name="Komaki H."/>
            <person name="Tamura T."/>
        </authorList>
    </citation>
    <scope>NUCLEOTIDE SEQUENCE [LARGE SCALE GENOMIC DNA]</scope>
    <source>
        <strain evidence="5 6">NBRC 100142</strain>
    </source>
</reference>
<dbReference type="CDD" id="cd01392">
    <property type="entry name" value="HTH_LacI"/>
    <property type="match status" value="1"/>
</dbReference>
<dbReference type="SUPFAM" id="SSF47413">
    <property type="entry name" value="lambda repressor-like DNA-binding domains"/>
    <property type="match status" value="1"/>
</dbReference>
<dbReference type="CDD" id="cd06267">
    <property type="entry name" value="PBP1_LacI_sugar_binding-like"/>
    <property type="match status" value="1"/>
</dbReference>